<organism evidence="2 3">
    <name type="scientific">Cryphonectria parasitica (strain ATCC 38755 / EP155)</name>
    <dbReference type="NCBI Taxonomy" id="660469"/>
    <lineage>
        <taxon>Eukaryota</taxon>
        <taxon>Fungi</taxon>
        <taxon>Dikarya</taxon>
        <taxon>Ascomycota</taxon>
        <taxon>Pezizomycotina</taxon>
        <taxon>Sordariomycetes</taxon>
        <taxon>Sordariomycetidae</taxon>
        <taxon>Diaporthales</taxon>
        <taxon>Cryphonectriaceae</taxon>
        <taxon>Cryphonectria-Endothia species complex</taxon>
        <taxon>Cryphonectria</taxon>
    </lineage>
</organism>
<dbReference type="EMBL" id="MU032349">
    <property type="protein sequence ID" value="KAF3763404.1"/>
    <property type="molecule type" value="Genomic_DNA"/>
</dbReference>
<dbReference type="SUPFAM" id="SSF51556">
    <property type="entry name" value="Metallo-dependent hydrolases"/>
    <property type="match status" value="1"/>
</dbReference>
<evidence type="ECO:0000313" key="2">
    <source>
        <dbReference type="EMBL" id="KAF3763404.1"/>
    </source>
</evidence>
<dbReference type="CDD" id="cd01299">
    <property type="entry name" value="Met_dep_hydrolase_A"/>
    <property type="match status" value="1"/>
</dbReference>
<dbReference type="InterPro" id="IPR032466">
    <property type="entry name" value="Metal_Hydrolase"/>
</dbReference>
<dbReference type="InterPro" id="IPR006680">
    <property type="entry name" value="Amidohydro-rel"/>
</dbReference>
<reference evidence="2" key="1">
    <citation type="journal article" date="2020" name="Phytopathology">
        <title>Genome sequence of the chestnut blight fungus Cryphonectria parasitica EP155: A fundamental resource for an archetypical invasive plant pathogen.</title>
        <authorList>
            <person name="Crouch J.A."/>
            <person name="Dawe A."/>
            <person name="Aerts A."/>
            <person name="Barry K."/>
            <person name="Churchill A.C.L."/>
            <person name="Grimwood J."/>
            <person name="Hillman B."/>
            <person name="Milgroom M.G."/>
            <person name="Pangilinan J."/>
            <person name="Smith M."/>
            <person name="Salamov A."/>
            <person name="Schmutz J."/>
            <person name="Yadav J."/>
            <person name="Grigoriev I.V."/>
            <person name="Nuss D."/>
        </authorList>
    </citation>
    <scope>NUCLEOTIDE SEQUENCE</scope>
    <source>
        <strain evidence="2">EP155</strain>
    </source>
</reference>
<dbReference type="OrthoDB" id="5595695at2759"/>
<dbReference type="Pfam" id="PF01979">
    <property type="entry name" value="Amidohydro_1"/>
    <property type="match status" value="1"/>
</dbReference>
<dbReference type="InterPro" id="IPR057744">
    <property type="entry name" value="OTAase-like"/>
</dbReference>
<dbReference type="Gene3D" id="2.30.40.10">
    <property type="entry name" value="Urease, subunit C, domain 1"/>
    <property type="match status" value="1"/>
</dbReference>
<evidence type="ECO:0000259" key="1">
    <source>
        <dbReference type="Pfam" id="PF01979"/>
    </source>
</evidence>
<proteinExistence type="predicted"/>
<dbReference type="Proteomes" id="UP000803844">
    <property type="component" value="Unassembled WGS sequence"/>
</dbReference>
<evidence type="ECO:0000313" key="3">
    <source>
        <dbReference type="Proteomes" id="UP000803844"/>
    </source>
</evidence>
<dbReference type="InterPro" id="IPR011059">
    <property type="entry name" value="Metal-dep_hydrolase_composite"/>
</dbReference>
<protein>
    <recommendedName>
        <fullName evidence="1">Amidohydrolase-related domain-containing protein</fullName>
    </recommendedName>
</protein>
<dbReference type="GeneID" id="63834598"/>
<dbReference type="PANTHER" id="PTHR43135">
    <property type="entry name" value="ALPHA-D-RIBOSE 1-METHYLPHOSPHONATE 5-TRIPHOSPHATE DIPHOSPHATASE"/>
    <property type="match status" value="1"/>
</dbReference>
<dbReference type="InterPro" id="IPR051781">
    <property type="entry name" value="Metallo-dep_Hydrolase"/>
</dbReference>
<keyword evidence="3" id="KW-1185">Reference proteome</keyword>
<dbReference type="PANTHER" id="PTHR43135:SF3">
    <property type="entry name" value="ALPHA-D-RIBOSE 1-METHYLPHOSPHONATE 5-TRIPHOSPHATE DIPHOSPHATASE"/>
    <property type="match status" value="1"/>
</dbReference>
<dbReference type="SUPFAM" id="SSF51338">
    <property type="entry name" value="Composite domain of metallo-dependent hydrolases"/>
    <property type="match status" value="1"/>
</dbReference>
<dbReference type="Gene3D" id="3.20.20.140">
    <property type="entry name" value="Metal-dependent hydrolases"/>
    <property type="match status" value="1"/>
</dbReference>
<sequence length="485" mass="51753">MKVRPAQGFSRLPRHTAVVAIQEQQHSDNNTIPDTITKPWSLLSQKTYVFVNINIIDAAAGRVLPNQTVRIAGGKITSIDASISNREGGGEADDAVNSIDCAGRYYLCPGLIDAHVHLTSVPGESDLRSSMSVPNAVSLLRQPFQAGAMLARGYTTARDCGGATLALKEAIADGVFPGPRLFIAGRALSQTGGHGDRRGAHDTTITGGGGGCCGGGSSEGLSLVVDGVPSVLHAARDQLRQGADFLKLMAGGGVASPTDRLAGVQLTAEEIRAAAEVATLFGETFATAHAYTPKVIRHAVENGVRGIEHGNFLDQETARFLADNGVFLTPTLIAYKAMADPKYAAFLPAENRAKNEMVLKEGFKSLKLAYEAGVTMCLGSDLLSFLGVEQLGEFGLRAQVLPCEEVLRHATVNPARMLGQQDRLGQVKEGFVSDLLVLNANPLEDITIFEKPDRHLMAVIKEGRVYNSRWSKLPTDVYARPELIE</sequence>
<gene>
    <name evidence="2" type="ORF">M406DRAFT_261815</name>
</gene>
<accession>A0A9P4XY29</accession>
<comment type="caution">
    <text evidence="2">The sequence shown here is derived from an EMBL/GenBank/DDBJ whole genome shotgun (WGS) entry which is preliminary data.</text>
</comment>
<dbReference type="GO" id="GO:0016810">
    <property type="term" value="F:hydrolase activity, acting on carbon-nitrogen (but not peptide) bonds"/>
    <property type="evidence" value="ECO:0007669"/>
    <property type="project" value="InterPro"/>
</dbReference>
<feature type="domain" description="Amidohydrolase-related" evidence="1">
    <location>
        <begin position="106"/>
        <end position="465"/>
    </location>
</feature>
<name>A0A9P4XY29_CRYP1</name>
<dbReference type="AlphaFoldDB" id="A0A9P4XY29"/>
<dbReference type="RefSeq" id="XP_040774365.1">
    <property type="nucleotide sequence ID" value="XM_040917469.1"/>
</dbReference>